<keyword evidence="3" id="KW-1185">Reference proteome</keyword>
<reference evidence="2" key="2">
    <citation type="journal article" date="2023" name="Int. J. Mol. Sci.">
        <title>De Novo Assembly and Annotation of 11 Diverse Shrub Willow (Salix) Genomes Reveals Novel Gene Organization in Sex-Linked Regions.</title>
        <authorList>
            <person name="Hyden B."/>
            <person name="Feng K."/>
            <person name="Yates T.B."/>
            <person name="Jawdy S."/>
            <person name="Cereghino C."/>
            <person name="Smart L.B."/>
            <person name="Muchero W."/>
        </authorList>
    </citation>
    <scope>NUCLEOTIDE SEQUENCE</scope>
    <source>
        <tissue evidence="2">Shoot tip</tissue>
    </source>
</reference>
<dbReference type="GO" id="GO:0009807">
    <property type="term" value="P:lignan biosynthetic process"/>
    <property type="evidence" value="ECO:0007669"/>
    <property type="project" value="UniProtKB-ARBA"/>
</dbReference>
<dbReference type="PANTHER" id="PTHR43349">
    <property type="entry name" value="PINORESINOL REDUCTASE-RELATED"/>
    <property type="match status" value="1"/>
</dbReference>
<dbReference type="EMBL" id="JAPFFM010000011">
    <property type="protein sequence ID" value="KAJ6733848.1"/>
    <property type="molecule type" value="Genomic_DNA"/>
</dbReference>
<accession>A0A9Q0UPR9</accession>
<evidence type="ECO:0000313" key="3">
    <source>
        <dbReference type="Proteomes" id="UP001151752"/>
    </source>
</evidence>
<dbReference type="InterPro" id="IPR008030">
    <property type="entry name" value="NmrA-like"/>
</dbReference>
<evidence type="ECO:0000313" key="2">
    <source>
        <dbReference type="EMBL" id="KAJ6733848.1"/>
    </source>
</evidence>
<dbReference type="Proteomes" id="UP001151752">
    <property type="component" value="Chromosome 7"/>
</dbReference>
<feature type="domain" description="NmrA-like" evidence="1">
    <location>
        <begin position="4"/>
        <end position="40"/>
    </location>
</feature>
<evidence type="ECO:0000259" key="1">
    <source>
        <dbReference type="Pfam" id="PF05368"/>
    </source>
</evidence>
<dbReference type="AlphaFoldDB" id="A0A9Q0UPR9"/>
<dbReference type="Pfam" id="PF05368">
    <property type="entry name" value="NmrA"/>
    <property type="match status" value="1"/>
</dbReference>
<gene>
    <name evidence="2" type="ORF">OIU74_005607</name>
</gene>
<dbReference type="Gene3D" id="3.40.50.720">
    <property type="entry name" value="NAD(P)-binding Rossmann-like Domain"/>
    <property type="match status" value="1"/>
</dbReference>
<dbReference type="InterPro" id="IPR036291">
    <property type="entry name" value="NAD(P)-bd_dom_sf"/>
</dbReference>
<dbReference type="InterPro" id="IPR050608">
    <property type="entry name" value="NmrA-type/Isoflavone_red_sf"/>
</dbReference>
<name>A0A9Q0UPR9_9ROSI</name>
<organism evidence="2 3">
    <name type="scientific">Salix koriyanagi</name>
    <dbReference type="NCBI Taxonomy" id="2511006"/>
    <lineage>
        <taxon>Eukaryota</taxon>
        <taxon>Viridiplantae</taxon>
        <taxon>Streptophyta</taxon>
        <taxon>Embryophyta</taxon>
        <taxon>Tracheophyta</taxon>
        <taxon>Spermatophyta</taxon>
        <taxon>Magnoliopsida</taxon>
        <taxon>eudicotyledons</taxon>
        <taxon>Gunneridae</taxon>
        <taxon>Pentapetalae</taxon>
        <taxon>rosids</taxon>
        <taxon>fabids</taxon>
        <taxon>Malpighiales</taxon>
        <taxon>Salicaceae</taxon>
        <taxon>Saliceae</taxon>
        <taxon>Salix</taxon>
    </lineage>
</organism>
<dbReference type="SUPFAM" id="SSF51735">
    <property type="entry name" value="NAD(P)-binding Rossmann-fold domains"/>
    <property type="match status" value="1"/>
</dbReference>
<proteinExistence type="predicted"/>
<sequence>MACEKSRILIFGATGYLGSYMVKASLSMGHPTYAYVRPDQTLHQHCFQARPPQELRIHGESLCSTENWTSMTSLFRQ</sequence>
<reference evidence="2" key="1">
    <citation type="submission" date="2022-11" db="EMBL/GenBank/DDBJ databases">
        <authorList>
            <person name="Hyden B.L."/>
            <person name="Feng K."/>
            <person name="Yates T."/>
            <person name="Jawdy S."/>
            <person name="Smart L.B."/>
            <person name="Muchero W."/>
        </authorList>
    </citation>
    <scope>NUCLEOTIDE SEQUENCE</scope>
    <source>
        <tissue evidence="2">Shoot tip</tissue>
    </source>
</reference>
<comment type="caution">
    <text evidence="2">The sequence shown here is derived from an EMBL/GenBank/DDBJ whole genome shotgun (WGS) entry which is preliminary data.</text>
</comment>
<dbReference type="GO" id="GO:0003824">
    <property type="term" value="F:catalytic activity"/>
    <property type="evidence" value="ECO:0007669"/>
    <property type="project" value="UniProtKB-ARBA"/>
</dbReference>
<protein>
    <submittedName>
        <fullName evidence="2">ISOEUGENOL SYNTHASE 1-LIKE</fullName>
    </submittedName>
</protein>
<dbReference type="PANTHER" id="PTHR43349:SF43">
    <property type="entry name" value="ISOEUGENOL SYNTHASE 1-LIKE"/>
    <property type="match status" value="1"/>
</dbReference>